<proteinExistence type="predicted"/>
<dbReference type="EMBL" id="CAJNDS010002848">
    <property type="protein sequence ID" value="CAE7618246.1"/>
    <property type="molecule type" value="Genomic_DNA"/>
</dbReference>
<dbReference type="InterPro" id="IPR011658">
    <property type="entry name" value="PA14_dom"/>
</dbReference>
<dbReference type="PROSITE" id="PS51820">
    <property type="entry name" value="PA14"/>
    <property type="match status" value="1"/>
</dbReference>
<name>A0A812VEJ3_9DINO</name>
<dbReference type="OrthoDB" id="415984at2759"/>
<accession>A0A812VEJ3</accession>
<dbReference type="Gene3D" id="3.90.182.10">
    <property type="entry name" value="Toxin - Anthrax Protective Antigen,domain 1"/>
    <property type="match status" value="1"/>
</dbReference>
<dbReference type="InterPro" id="IPR037524">
    <property type="entry name" value="PA14/GLEYA"/>
</dbReference>
<protein>
    <recommendedName>
        <fullName evidence="1">PA14 domain-containing protein</fullName>
    </recommendedName>
</protein>
<dbReference type="SMART" id="SM00758">
    <property type="entry name" value="PA14"/>
    <property type="match status" value="1"/>
</dbReference>
<dbReference type="AlphaFoldDB" id="A0A812VEJ3"/>
<dbReference type="Pfam" id="PF07691">
    <property type="entry name" value="PA14"/>
    <property type="match status" value="1"/>
</dbReference>
<sequence>MGDRFIQFGDDWRLADIDGRHLVLQHSNGEVPIVWRSDGRTFWRPWARNHNRVAWDRQVGPSKGISFGFQFIQIGKFRIGANDDDHFSVGHSSRTCAQTWRGHDISVHHGNRGSAWDNFDRSEGFQAGVTFGDRFVQVGKMRFGASDPRHFTFYFTPTGKSLEIFRSDDGTRHPGHDHWHNRNGMVRRGPSDWTCPDIAETAVGKCNPEFGHWGDRFIQLGKWRLAAIDANHFSISHKDGVTAQVYSKDGPPLSGPLHDYGSWDRPIGFPHGITFGANFIQIGNFRIAAMDKEHMSITHVSWYTAVVFRGYDGSLHRGPRHNWWNAWRLQAGPADDGHVYVTHRGHNTSPQIFSSDPGTQHRGADPVNDRYAQWHCGGIQDVLGTCPGMTAGDGFLQIGDWRLAALHSEYFTFSHRSIHTPLICLSDGTTRSHRRDHHSWYREPQITSSIKFGDRFIEFGHWWRLGEWDDGRHLVLSHRNNKAPIFWRSLIGTALVPMEHMTQTCDDGTVHHGVHHGWSLFRRAVGAPSGIAFGNGFVQIGKWRIGDVNGQYFSFTVNGKTAEIMDSGGGRHRGPRTDWTTFGRPIMDCRIVPDTDNSKITAPKPPLAEGLECDYFYNQAQCGVPDLGALTPAHTEVLPNIYMHHGSFPHVRQTENFCIRCSGFLTARTQGSYKFYTASDDGSFLYLNGERIVDNNGCHAEQERASHSITLAEGYHDLVVEMCEVGGGENLKMRYEGPDTGHSKVAVPASVLMHAK</sequence>
<evidence type="ECO:0000313" key="2">
    <source>
        <dbReference type="EMBL" id="CAE7618246.1"/>
    </source>
</evidence>
<evidence type="ECO:0000313" key="3">
    <source>
        <dbReference type="Proteomes" id="UP000604046"/>
    </source>
</evidence>
<dbReference type="Proteomes" id="UP000604046">
    <property type="component" value="Unassembled WGS sequence"/>
</dbReference>
<feature type="domain" description="PA14" evidence="1">
    <location>
        <begin position="606"/>
        <end position="751"/>
    </location>
</feature>
<gene>
    <name evidence="2" type="ORF">SNAT2548_LOCUS35138</name>
</gene>
<comment type="caution">
    <text evidence="2">The sequence shown here is derived from an EMBL/GenBank/DDBJ whole genome shotgun (WGS) entry which is preliminary data.</text>
</comment>
<reference evidence="2" key="1">
    <citation type="submission" date="2021-02" db="EMBL/GenBank/DDBJ databases">
        <authorList>
            <person name="Dougan E. K."/>
            <person name="Rhodes N."/>
            <person name="Thang M."/>
            <person name="Chan C."/>
        </authorList>
    </citation>
    <scope>NUCLEOTIDE SEQUENCE</scope>
</reference>
<dbReference type="SUPFAM" id="SSF56988">
    <property type="entry name" value="Anthrax protective antigen"/>
    <property type="match status" value="1"/>
</dbReference>
<evidence type="ECO:0000259" key="1">
    <source>
        <dbReference type="PROSITE" id="PS51820"/>
    </source>
</evidence>
<keyword evidence="3" id="KW-1185">Reference proteome</keyword>
<organism evidence="2 3">
    <name type="scientific">Symbiodinium natans</name>
    <dbReference type="NCBI Taxonomy" id="878477"/>
    <lineage>
        <taxon>Eukaryota</taxon>
        <taxon>Sar</taxon>
        <taxon>Alveolata</taxon>
        <taxon>Dinophyceae</taxon>
        <taxon>Suessiales</taxon>
        <taxon>Symbiodiniaceae</taxon>
        <taxon>Symbiodinium</taxon>
    </lineage>
</organism>